<protein>
    <submittedName>
        <fullName evidence="4">Uncharacterized protein</fullName>
    </submittedName>
</protein>
<dbReference type="PANTHER" id="PTHR30461:SF23">
    <property type="entry name" value="DNA RECOMBINASE-RELATED"/>
    <property type="match status" value="1"/>
</dbReference>
<dbReference type="InterPro" id="IPR038109">
    <property type="entry name" value="DNA_bind_recomb_sf"/>
</dbReference>
<sequence>MEGHTYQATGNTPVGVRRLYRESALPQVRAKRVAAYCRVSTELEQQQSSLATQMEAFNDMIARHADWQLAGIYTDEETGTSRRNRDGFNSLMADAEAGKIDIILVKSVQRFARNTVDALTATRRLKALGVSVFFERDNINTSQATSELYLTLMAAVAQEESHSLSENMKWGIRKRFAAGIPKWAATYGYRKTGEGDWVIEENEAVQVQRIFDMYKNGSGLPAIVKALEQDGVITQMGGTKWYPHTLATMLKNEKYIGDVRMQKDYTADHLSHRRVKNRDLLVPQYYIRDHHPPIIDRETFAVVQRIAVLCDPHRGSTQYPYYGFLRCPHCGQLMIRFQLPGHFSKEKDWTCGGAAGHEKRGDRTSCIPQSISEGYIHEAFWQALDDLEEGQLQTISRGEGQEAEGARFALEARGRDRSGLVGKRNEPSYHLLVKTVKDISFTEDYRTLLVTWNFGVVSRVDISYQRPWHRPTSVLTYSGGRFRIDGKPIGSGKQVATSLKARIIYIDAIRIVDPSEDDEVQIPNVYPPLSKKHNSNEEDPCELQG</sequence>
<dbReference type="PROSITE" id="PS51737">
    <property type="entry name" value="RECOMBINASE_DNA_BIND"/>
    <property type="match status" value="1"/>
</dbReference>
<evidence type="ECO:0000259" key="2">
    <source>
        <dbReference type="PROSITE" id="PS51736"/>
    </source>
</evidence>
<dbReference type="GO" id="GO:0000150">
    <property type="term" value="F:DNA strand exchange activity"/>
    <property type="evidence" value="ECO:0007669"/>
    <property type="project" value="InterPro"/>
</dbReference>
<evidence type="ECO:0000313" key="4">
    <source>
        <dbReference type="EMBL" id="MPM15586.1"/>
    </source>
</evidence>
<dbReference type="GO" id="GO:0003677">
    <property type="term" value="F:DNA binding"/>
    <property type="evidence" value="ECO:0007669"/>
    <property type="project" value="InterPro"/>
</dbReference>
<dbReference type="InterPro" id="IPR011109">
    <property type="entry name" value="DNA_bind_recombinase_dom"/>
</dbReference>
<feature type="domain" description="Resolvase/invertase-type recombinase catalytic" evidence="2">
    <location>
        <begin position="32"/>
        <end position="179"/>
    </location>
</feature>
<dbReference type="Gene3D" id="3.40.50.1390">
    <property type="entry name" value="Resolvase, N-terminal catalytic domain"/>
    <property type="match status" value="1"/>
</dbReference>
<proteinExistence type="predicted"/>
<feature type="domain" description="Recombinase" evidence="3">
    <location>
        <begin position="186"/>
        <end position="315"/>
    </location>
</feature>
<dbReference type="InterPro" id="IPR050639">
    <property type="entry name" value="SSR_resolvase"/>
</dbReference>
<dbReference type="Gene3D" id="3.90.1750.20">
    <property type="entry name" value="Putative Large Serine Recombinase, Chain B, Domain 2"/>
    <property type="match status" value="1"/>
</dbReference>
<dbReference type="SMART" id="SM00857">
    <property type="entry name" value="Resolvase"/>
    <property type="match status" value="1"/>
</dbReference>
<dbReference type="PROSITE" id="PS51736">
    <property type="entry name" value="RECOMBINASES_3"/>
    <property type="match status" value="1"/>
</dbReference>
<gene>
    <name evidence="4" type="ORF">SDC9_61957</name>
</gene>
<evidence type="ECO:0000256" key="1">
    <source>
        <dbReference type="SAM" id="MobiDB-lite"/>
    </source>
</evidence>
<organism evidence="4">
    <name type="scientific">bioreactor metagenome</name>
    <dbReference type="NCBI Taxonomy" id="1076179"/>
    <lineage>
        <taxon>unclassified sequences</taxon>
        <taxon>metagenomes</taxon>
        <taxon>ecological metagenomes</taxon>
    </lineage>
</organism>
<name>A0A644XHA8_9ZZZZ</name>
<dbReference type="SUPFAM" id="SSF53041">
    <property type="entry name" value="Resolvase-like"/>
    <property type="match status" value="1"/>
</dbReference>
<dbReference type="Pfam" id="PF00239">
    <property type="entry name" value="Resolvase"/>
    <property type="match status" value="1"/>
</dbReference>
<dbReference type="InterPro" id="IPR006119">
    <property type="entry name" value="Resolv_N"/>
</dbReference>
<accession>A0A644XHA8</accession>
<comment type="caution">
    <text evidence="4">The sequence shown here is derived from an EMBL/GenBank/DDBJ whole genome shotgun (WGS) entry which is preliminary data.</text>
</comment>
<dbReference type="AlphaFoldDB" id="A0A644XHA8"/>
<dbReference type="CDD" id="cd00338">
    <property type="entry name" value="Ser_Recombinase"/>
    <property type="match status" value="1"/>
</dbReference>
<dbReference type="EMBL" id="VSSQ01002467">
    <property type="protein sequence ID" value="MPM15586.1"/>
    <property type="molecule type" value="Genomic_DNA"/>
</dbReference>
<dbReference type="PANTHER" id="PTHR30461">
    <property type="entry name" value="DNA-INVERTASE FROM LAMBDOID PROPHAGE"/>
    <property type="match status" value="1"/>
</dbReference>
<dbReference type="InterPro" id="IPR036162">
    <property type="entry name" value="Resolvase-like_N_sf"/>
</dbReference>
<dbReference type="Pfam" id="PF07508">
    <property type="entry name" value="Recombinase"/>
    <property type="match status" value="1"/>
</dbReference>
<feature type="region of interest" description="Disordered" evidence="1">
    <location>
        <begin position="524"/>
        <end position="545"/>
    </location>
</feature>
<evidence type="ECO:0000259" key="3">
    <source>
        <dbReference type="PROSITE" id="PS51737"/>
    </source>
</evidence>
<reference evidence="4" key="1">
    <citation type="submission" date="2019-08" db="EMBL/GenBank/DDBJ databases">
        <authorList>
            <person name="Kucharzyk K."/>
            <person name="Murdoch R.W."/>
            <person name="Higgins S."/>
            <person name="Loffler F."/>
        </authorList>
    </citation>
    <scope>NUCLEOTIDE SEQUENCE</scope>
</reference>